<dbReference type="AlphaFoldDB" id="A0A0H3M6Q6"/>
<dbReference type="RefSeq" id="WP_011155443.1">
    <property type="nucleotide sequence ID" value="NC_005295.2"/>
</dbReference>
<evidence type="ECO:0000313" key="1">
    <source>
        <dbReference type="EMBL" id="CAI27300.1"/>
    </source>
</evidence>
<sequence>MHINSYTTHSFLLNTKFKQQLSHTSHKTLLPFLILISQTCKPPIEQEYSRYYHLIQHYTHVLYNKIQSTENIEQSVSLLRLWYQDLIYQVIGNRVLLPSEQHIIDKILNNTLDKMLIQAKPNNKLSHTCLKRDIYIKFTEKLCKADIRPELKKLFKNTIKNTYDITHHTINTMKIISTVIQNHDISLLLAFYGVSKRTNNTTVYPSTPMSYELKKIYGDIMQADPIDTQSALKLFPDKHTAHTIHKKLKTASTKVNLEYNKVYKFILYQYPWYSIINKIKQIIITITVIPRLREEMHILKHLRSTFIKSIAYGDTAPFFEKLANTRNTSTTFRKHNTTTQLIEELRKLETSTDNKTVTTQDFITHMKKYAIRPSKTTITEQLPLELQINPQNNQTHKKPNILSKTKNMIGKSKHFLKRTGTVLTKKMKKVVPSNRKKYKKVPPHLTSIETISEYSTEPCLLTNNMKLD</sequence>
<dbReference type="EMBL" id="CR925678">
    <property type="protein sequence ID" value="CAI27300.1"/>
    <property type="molecule type" value="Genomic_DNA"/>
</dbReference>
<accession>A0A0H3M6Q6</accession>
<keyword evidence="2" id="KW-1185">Reference proteome</keyword>
<evidence type="ECO:0000313" key="2">
    <source>
        <dbReference type="Proteomes" id="UP000001021"/>
    </source>
</evidence>
<name>A0A0H3M6Q6_EHRRW</name>
<proteinExistence type="predicted"/>
<dbReference type="KEGG" id="eru:Erum7650"/>
<dbReference type="HOGENOM" id="CLU_577136_0_0_5"/>
<reference evidence="1 2" key="1">
    <citation type="journal article" date="2006" name="J. Bacteriol.">
        <title>Comparative genomic analysis of three strains of Ehrlichia ruminantium reveals an active process of genome size plasticity.</title>
        <authorList>
            <person name="Frutos R."/>
            <person name="Viari A."/>
            <person name="Ferraz C."/>
            <person name="Morgat A."/>
            <person name="Eychenie S."/>
            <person name="Kandassami Y."/>
            <person name="Chantal I."/>
            <person name="Bensaid A."/>
            <person name="Coissac E."/>
            <person name="Vachiery N."/>
            <person name="Demaille J."/>
            <person name="Martinez D."/>
        </authorList>
    </citation>
    <scope>NUCLEOTIDE SEQUENCE [LARGE SCALE GENOMIC DNA]</scope>
    <source>
        <strain evidence="1 2">Welgevonden</strain>
    </source>
</reference>
<dbReference type="KEGG" id="erw:ERWE_CDS_08060"/>
<protein>
    <submittedName>
        <fullName evidence="1">Uncharacterized protein</fullName>
    </submittedName>
</protein>
<dbReference type="Proteomes" id="UP000001021">
    <property type="component" value="Chromosome"/>
</dbReference>
<organism evidence="1 2">
    <name type="scientific">Ehrlichia ruminantium (strain Welgevonden)</name>
    <dbReference type="NCBI Taxonomy" id="254945"/>
    <lineage>
        <taxon>Bacteria</taxon>
        <taxon>Pseudomonadati</taxon>
        <taxon>Pseudomonadota</taxon>
        <taxon>Alphaproteobacteria</taxon>
        <taxon>Rickettsiales</taxon>
        <taxon>Anaplasmataceae</taxon>
        <taxon>Ehrlichia</taxon>
    </lineage>
</organism>
<dbReference type="GeneID" id="33057916"/>
<gene>
    <name evidence="1" type="ordered locus">ERWE_CDS_08060</name>
</gene>